<dbReference type="GO" id="GO:1990904">
    <property type="term" value="C:ribonucleoprotein complex"/>
    <property type="evidence" value="ECO:0007669"/>
    <property type="project" value="UniProtKB-KW"/>
</dbReference>
<dbReference type="EMBL" id="JBHFQA010000005">
    <property type="protein sequence ID" value="KAL2098920.1"/>
    <property type="molecule type" value="Genomic_DNA"/>
</dbReference>
<feature type="compositionally biased region" description="Low complexity" evidence="12">
    <location>
        <begin position="444"/>
        <end position="459"/>
    </location>
</feature>
<comment type="subunit">
    <text evidence="11">Associates with the cytoplasmic CCR4-NOT deadenylase complex to trigger ARE-containing mRNA deadenylation and decay processes.</text>
</comment>
<evidence type="ECO:0000256" key="5">
    <source>
        <dbReference type="ARBA" id="ARBA00022771"/>
    </source>
</evidence>
<dbReference type="PROSITE" id="PS50103">
    <property type="entry name" value="ZF_C3H1"/>
    <property type="match status" value="2"/>
</dbReference>
<dbReference type="GO" id="GO:0061158">
    <property type="term" value="P:3'-UTR-mediated mRNA destabilization"/>
    <property type="evidence" value="ECO:0007669"/>
    <property type="project" value="UniProtKB-UniRule"/>
</dbReference>
<dbReference type="InterPro" id="IPR007635">
    <property type="entry name" value="Tis11B_N"/>
</dbReference>
<dbReference type="FunFam" id="4.10.1000.10:FF:000001">
    <property type="entry name" value="zinc finger CCCH domain-containing protein 15-like"/>
    <property type="match status" value="1"/>
</dbReference>
<reference evidence="14 15" key="1">
    <citation type="submission" date="2024-09" db="EMBL/GenBank/DDBJ databases">
        <title>A chromosome-level genome assembly of Gray's grenadier anchovy, Coilia grayii.</title>
        <authorList>
            <person name="Fu Z."/>
        </authorList>
    </citation>
    <scope>NUCLEOTIDE SEQUENCE [LARGE SCALE GENOMIC DNA]</scope>
    <source>
        <strain evidence="14">G4</strain>
        <tissue evidence="14">Muscle</tissue>
    </source>
</reference>
<evidence type="ECO:0000256" key="10">
    <source>
        <dbReference type="PROSITE-ProRule" id="PRU00723"/>
    </source>
</evidence>
<dbReference type="SUPFAM" id="SSF90229">
    <property type="entry name" value="CCCH zinc finger"/>
    <property type="match status" value="2"/>
</dbReference>
<comment type="caution">
    <text evidence="14">The sequence shown here is derived from an EMBL/GenBank/DDBJ whole genome shotgun (WGS) entry which is preliminary data.</text>
</comment>
<feature type="compositionally biased region" description="Low complexity" evidence="12">
    <location>
        <begin position="359"/>
        <end position="368"/>
    </location>
</feature>
<keyword evidence="6 10" id="KW-0862">Zinc</keyword>
<feature type="zinc finger region" description="C3H1-type" evidence="10">
    <location>
        <begin position="215"/>
        <end position="243"/>
    </location>
</feature>
<dbReference type="InterPro" id="IPR000571">
    <property type="entry name" value="Znf_CCCH"/>
</dbReference>
<feature type="zinc finger region" description="C3H1-type" evidence="10">
    <location>
        <begin position="177"/>
        <end position="205"/>
    </location>
</feature>
<proteinExistence type="predicted"/>
<keyword evidence="3 10" id="KW-0479">Metal-binding</keyword>
<feature type="region of interest" description="Disordered" evidence="12">
    <location>
        <begin position="425"/>
        <end position="479"/>
    </location>
</feature>
<dbReference type="AlphaFoldDB" id="A0ABD1KI74"/>
<dbReference type="PANTHER" id="PTHR12547:SF177">
    <property type="entry name" value="MRNA DECAY ACTIVATOR PROTEIN ZFP36"/>
    <property type="match status" value="1"/>
</dbReference>
<dbReference type="GO" id="GO:0035925">
    <property type="term" value="F:mRNA 3'-UTR AU-rich region binding"/>
    <property type="evidence" value="ECO:0007669"/>
    <property type="project" value="UniProtKB-UniRule"/>
</dbReference>
<evidence type="ECO:0000256" key="6">
    <source>
        <dbReference type="ARBA" id="ARBA00022833"/>
    </source>
</evidence>
<evidence type="ECO:0000259" key="13">
    <source>
        <dbReference type="PROSITE" id="PS50103"/>
    </source>
</evidence>
<evidence type="ECO:0000256" key="12">
    <source>
        <dbReference type="SAM" id="MobiDB-lite"/>
    </source>
</evidence>
<sequence>MTTAVASPFDFSEVINKNNKMLNYKNNLLTGPHGLSVQCSSANMPSSTLLDRKAVGTPSAGPSMYQRRHSVTLPSSSRLSHSQFLNMGKPVDMTLLSAGMAGHNVCANVINNNSSSNKENRLRERSFSETGDRLLHKSAAAAGLTLGPLPMSSPTSPGSNGSSPCLGPQNGQVNSSRYKTELCRPFEESGSCKYGDKCQFAHGTHELRSLSRHPKYKTELCRTFHTIGFCPYGPRCHFIHNAEERRGPPSAPISPLSASNGKMERPRLHHSFSFAGFPSVGCASSSCSSSSSSSASSGRGTGSYMREGPTSLTPPPIFSHEEELPEWPTNNPFTFSSQELASIFCPSLSLSSGEAQALAHTTTTTAPANGNPPSPDSDVVVTSSGMVLFRNEAESPKPFKGSSSPPDNDVVVTSTGMVIFRNVTESPQPFLGQHSPPDSDQEGGYHSSSGSSSLSGSESPVLDKNRRLPIFSRLSISDD</sequence>
<dbReference type="Proteomes" id="UP001591681">
    <property type="component" value="Unassembled WGS sequence"/>
</dbReference>
<feature type="region of interest" description="Disordered" evidence="12">
    <location>
        <begin position="111"/>
        <end position="132"/>
    </location>
</feature>
<comment type="subcellular location">
    <subcellularLocation>
        <location evidence="11">Nucleus</location>
    </subcellularLocation>
    <subcellularLocation>
        <location evidence="11">Cytoplasm</location>
    </subcellularLocation>
</comment>
<feature type="region of interest" description="Disordered" evidence="12">
    <location>
        <begin position="289"/>
        <end position="315"/>
    </location>
</feature>
<dbReference type="InterPro" id="IPR036855">
    <property type="entry name" value="Znf_CCCH_sf"/>
</dbReference>
<keyword evidence="15" id="KW-1185">Reference proteome</keyword>
<dbReference type="GO" id="GO:0005634">
    <property type="term" value="C:nucleus"/>
    <property type="evidence" value="ECO:0007669"/>
    <property type="project" value="UniProtKB-SubCell"/>
</dbReference>
<evidence type="ECO:0000256" key="3">
    <source>
        <dbReference type="ARBA" id="ARBA00022723"/>
    </source>
</evidence>
<evidence type="ECO:0000256" key="8">
    <source>
        <dbReference type="ARBA" id="ARBA00023242"/>
    </source>
</evidence>
<dbReference type="GO" id="GO:1900153">
    <property type="term" value="P:positive regulation of nuclear-transcribed mRNA catabolic process, deadenylation-dependent decay"/>
    <property type="evidence" value="ECO:0007669"/>
    <property type="project" value="UniProtKB-UniRule"/>
</dbReference>
<gene>
    <name evidence="14" type="ORF">ACEWY4_005400</name>
</gene>
<keyword evidence="4 11" id="KW-0677">Repeat</keyword>
<evidence type="ECO:0000313" key="15">
    <source>
        <dbReference type="Proteomes" id="UP001591681"/>
    </source>
</evidence>
<evidence type="ECO:0000256" key="7">
    <source>
        <dbReference type="ARBA" id="ARBA00022884"/>
    </source>
</evidence>
<evidence type="ECO:0000313" key="14">
    <source>
        <dbReference type="EMBL" id="KAL2098920.1"/>
    </source>
</evidence>
<evidence type="ECO:0000256" key="2">
    <source>
        <dbReference type="ARBA" id="ARBA00022490"/>
    </source>
</evidence>
<keyword evidence="5 10" id="KW-0863">Zinc-finger</keyword>
<dbReference type="SMART" id="SM00356">
    <property type="entry name" value="ZnF_C3H1"/>
    <property type="match status" value="2"/>
</dbReference>
<dbReference type="Pfam" id="PF04553">
    <property type="entry name" value="Tis11B_N"/>
    <property type="match status" value="1"/>
</dbReference>
<keyword evidence="1" id="KW-0217">Developmental protein</keyword>
<evidence type="ECO:0000256" key="4">
    <source>
        <dbReference type="ARBA" id="ARBA00022737"/>
    </source>
</evidence>
<feature type="region of interest" description="Disordered" evidence="12">
    <location>
        <begin position="243"/>
        <end position="262"/>
    </location>
</feature>
<dbReference type="PANTHER" id="PTHR12547">
    <property type="entry name" value="CCCH ZINC FINGER/TIS11-RELATED"/>
    <property type="match status" value="1"/>
</dbReference>
<feature type="compositionally biased region" description="Low complexity" evidence="12">
    <location>
        <begin position="150"/>
        <end position="164"/>
    </location>
</feature>
<feature type="region of interest" description="Disordered" evidence="12">
    <location>
        <begin position="145"/>
        <end position="171"/>
    </location>
</feature>
<feature type="domain" description="C3H1-type" evidence="13">
    <location>
        <begin position="215"/>
        <end position="243"/>
    </location>
</feature>
<keyword evidence="2 11" id="KW-0963">Cytoplasm</keyword>
<comment type="function">
    <text evidence="11">Zinc-finger RNA-binding protein that destabilizes several cytoplasmic AU-rich element (ARE)-containing mRNA transcripts by promoting their poly(A) tail removal or deadenylation, and hence provide a mechanism for attenuating protein synthesis. Acts as a 3'-untranslated region (UTR) ARE mRNA-binding adapter protein to communicate signaling events to the mRNA decay machinery. Functions by recruiting the CCR4-NOT deadenylase complex and probably other components of the cytoplasmic RNA decay machinery to the bound ARE-containing mRNAs, and hence promotes ARE-mediated mRNA deadenylation and decay processes. Binds to 3'-UTR ARE of numerous mRNAs.</text>
</comment>
<feature type="domain" description="C3H1-type" evidence="13">
    <location>
        <begin position="177"/>
        <end position="205"/>
    </location>
</feature>
<keyword evidence="7" id="KW-0694">RNA-binding</keyword>
<dbReference type="GO" id="GO:0005737">
    <property type="term" value="C:cytoplasm"/>
    <property type="evidence" value="ECO:0007669"/>
    <property type="project" value="UniProtKB-SubCell"/>
</dbReference>
<name>A0ABD1KI74_9TELE</name>
<accession>A0ABD1KI74</accession>
<feature type="compositionally biased region" description="Basic and acidic residues" evidence="12">
    <location>
        <begin position="118"/>
        <end position="132"/>
    </location>
</feature>
<evidence type="ECO:0000256" key="1">
    <source>
        <dbReference type="ARBA" id="ARBA00022473"/>
    </source>
</evidence>
<evidence type="ECO:0000256" key="9">
    <source>
        <dbReference type="ARBA" id="ARBA00023274"/>
    </source>
</evidence>
<feature type="region of interest" description="Disordered" evidence="12">
    <location>
        <begin position="359"/>
        <end position="380"/>
    </location>
</feature>
<evidence type="ECO:0000256" key="11">
    <source>
        <dbReference type="RuleBase" id="RU369014"/>
    </source>
</evidence>
<dbReference type="Pfam" id="PF00642">
    <property type="entry name" value="zf-CCCH"/>
    <property type="match status" value="2"/>
</dbReference>
<dbReference type="GO" id="GO:0008270">
    <property type="term" value="F:zinc ion binding"/>
    <property type="evidence" value="ECO:0007669"/>
    <property type="project" value="UniProtKB-KW"/>
</dbReference>
<dbReference type="InterPro" id="IPR045877">
    <property type="entry name" value="ZFP36-like"/>
</dbReference>
<protein>
    <recommendedName>
        <fullName evidence="11">mRNA decay activator protein ZFP36</fullName>
    </recommendedName>
    <alternativeName>
        <fullName evidence="11">Zinc finger protein 36</fullName>
    </alternativeName>
</protein>
<organism evidence="14 15">
    <name type="scientific">Coilia grayii</name>
    <name type="common">Gray's grenadier anchovy</name>
    <dbReference type="NCBI Taxonomy" id="363190"/>
    <lineage>
        <taxon>Eukaryota</taxon>
        <taxon>Metazoa</taxon>
        <taxon>Chordata</taxon>
        <taxon>Craniata</taxon>
        <taxon>Vertebrata</taxon>
        <taxon>Euteleostomi</taxon>
        <taxon>Actinopterygii</taxon>
        <taxon>Neopterygii</taxon>
        <taxon>Teleostei</taxon>
        <taxon>Clupei</taxon>
        <taxon>Clupeiformes</taxon>
        <taxon>Clupeoidei</taxon>
        <taxon>Engraulidae</taxon>
        <taxon>Coilinae</taxon>
        <taxon>Coilia</taxon>
    </lineage>
</organism>
<keyword evidence="8 11" id="KW-0539">Nucleus</keyword>
<keyword evidence="9 11" id="KW-0687">Ribonucleoprotein</keyword>
<dbReference type="FunFam" id="4.10.1000.10:FF:000002">
    <property type="entry name" value="Zinc finger protein 36, C3H1 type-like 1"/>
    <property type="match status" value="1"/>
</dbReference>
<feature type="region of interest" description="Disordered" evidence="12">
    <location>
        <begin position="56"/>
        <end position="76"/>
    </location>
</feature>
<dbReference type="Gene3D" id="4.10.1000.10">
    <property type="entry name" value="Zinc finger, CCCH-type"/>
    <property type="match status" value="2"/>
</dbReference>